<feature type="compositionally biased region" description="Acidic residues" evidence="1">
    <location>
        <begin position="40"/>
        <end position="50"/>
    </location>
</feature>
<evidence type="ECO:0000256" key="1">
    <source>
        <dbReference type="SAM" id="MobiDB-lite"/>
    </source>
</evidence>
<accession>A0AAN6MBX1</accession>
<dbReference type="AlphaFoldDB" id="A0AAN6MBX1"/>
<name>A0AAN6MBX1_9PEZI</name>
<reference evidence="2" key="1">
    <citation type="journal article" date="2023" name="Mol. Phylogenet. Evol.">
        <title>Genome-scale phylogeny and comparative genomics of the fungal order Sordariales.</title>
        <authorList>
            <person name="Hensen N."/>
            <person name="Bonometti L."/>
            <person name="Westerberg I."/>
            <person name="Brannstrom I.O."/>
            <person name="Guillou S."/>
            <person name="Cros-Aarteil S."/>
            <person name="Calhoun S."/>
            <person name="Haridas S."/>
            <person name="Kuo A."/>
            <person name="Mondo S."/>
            <person name="Pangilinan J."/>
            <person name="Riley R."/>
            <person name="LaButti K."/>
            <person name="Andreopoulos B."/>
            <person name="Lipzen A."/>
            <person name="Chen C."/>
            <person name="Yan M."/>
            <person name="Daum C."/>
            <person name="Ng V."/>
            <person name="Clum A."/>
            <person name="Steindorff A."/>
            <person name="Ohm R.A."/>
            <person name="Martin F."/>
            <person name="Silar P."/>
            <person name="Natvig D.O."/>
            <person name="Lalanne C."/>
            <person name="Gautier V."/>
            <person name="Ament-Velasquez S.L."/>
            <person name="Kruys A."/>
            <person name="Hutchinson M.I."/>
            <person name="Powell A.J."/>
            <person name="Barry K."/>
            <person name="Miller A.N."/>
            <person name="Grigoriev I.V."/>
            <person name="Debuchy R."/>
            <person name="Gladieux P."/>
            <person name="Hiltunen Thoren M."/>
            <person name="Johannesson H."/>
        </authorList>
    </citation>
    <scope>NUCLEOTIDE SEQUENCE</scope>
    <source>
        <strain evidence="2">CBS 103.79</strain>
    </source>
</reference>
<dbReference type="EMBL" id="MU856227">
    <property type="protein sequence ID" value="KAK3897236.1"/>
    <property type="molecule type" value="Genomic_DNA"/>
</dbReference>
<keyword evidence="3" id="KW-1185">Reference proteome</keyword>
<evidence type="ECO:0000313" key="2">
    <source>
        <dbReference type="EMBL" id="KAK3897236.1"/>
    </source>
</evidence>
<dbReference type="Proteomes" id="UP001303889">
    <property type="component" value="Unassembled WGS sequence"/>
</dbReference>
<protein>
    <submittedName>
        <fullName evidence="2">Uncharacterized protein</fullName>
    </submittedName>
</protein>
<organism evidence="2 3">
    <name type="scientific">Staphylotrichum tortipilum</name>
    <dbReference type="NCBI Taxonomy" id="2831512"/>
    <lineage>
        <taxon>Eukaryota</taxon>
        <taxon>Fungi</taxon>
        <taxon>Dikarya</taxon>
        <taxon>Ascomycota</taxon>
        <taxon>Pezizomycotina</taxon>
        <taxon>Sordariomycetes</taxon>
        <taxon>Sordariomycetidae</taxon>
        <taxon>Sordariales</taxon>
        <taxon>Chaetomiaceae</taxon>
        <taxon>Staphylotrichum</taxon>
    </lineage>
</organism>
<proteinExistence type="predicted"/>
<sequence length="239" mass="25773">MFHVGNYVAPEHVQKVEQLIGWETSSPEGEEDKGQKEDKEDAEDEEDEGGQLEASEPSEHGFDVLRENMAAFANLVTTPFRATDPANVQLGAFLVTKRGPLTTWARIGSRQGQGRERSLNNLMAGLSISHRPTTPTGPPTTPISQLLGQAAADRTGVNTNELDVISLATVLLDKARSEEEKIVNSALVNLLATITICSGITAADGREGLQWVPKREAYSLGSADNPVCEARTDGLLRNP</sequence>
<reference evidence="2" key="2">
    <citation type="submission" date="2023-05" db="EMBL/GenBank/DDBJ databases">
        <authorList>
            <consortium name="Lawrence Berkeley National Laboratory"/>
            <person name="Steindorff A."/>
            <person name="Hensen N."/>
            <person name="Bonometti L."/>
            <person name="Westerberg I."/>
            <person name="Brannstrom I.O."/>
            <person name="Guillou S."/>
            <person name="Cros-Aarteil S."/>
            <person name="Calhoun S."/>
            <person name="Haridas S."/>
            <person name="Kuo A."/>
            <person name="Mondo S."/>
            <person name="Pangilinan J."/>
            <person name="Riley R."/>
            <person name="Labutti K."/>
            <person name="Andreopoulos B."/>
            <person name="Lipzen A."/>
            <person name="Chen C."/>
            <person name="Yanf M."/>
            <person name="Daum C."/>
            <person name="Ng V."/>
            <person name="Clum A."/>
            <person name="Ohm R."/>
            <person name="Martin F."/>
            <person name="Silar P."/>
            <person name="Natvig D."/>
            <person name="Lalanne C."/>
            <person name="Gautier V."/>
            <person name="Ament-Velasquez S.L."/>
            <person name="Kruys A."/>
            <person name="Hutchinson M.I."/>
            <person name="Powell A.J."/>
            <person name="Barry K."/>
            <person name="Miller A.N."/>
            <person name="Grigoriev I.V."/>
            <person name="Debuchy R."/>
            <person name="Gladieux P."/>
            <person name="Thoren M.H."/>
            <person name="Johannesson H."/>
        </authorList>
    </citation>
    <scope>NUCLEOTIDE SEQUENCE</scope>
    <source>
        <strain evidence="2">CBS 103.79</strain>
    </source>
</reference>
<evidence type="ECO:0000313" key="3">
    <source>
        <dbReference type="Proteomes" id="UP001303889"/>
    </source>
</evidence>
<feature type="region of interest" description="Disordered" evidence="1">
    <location>
        <begin position="18"/>
        <end position="57"/>
    </location>
</feature>
<gene>
    <name evidence="2" type="ORF">C8A05DRAFT_39222</name>
</gene>
<comment type="caution">
    <text evidence="2">The sequence shown here is derived from an EMBL/GenBank/DDBJ whole genome shotgun (WGS) entry which is preliminary data.</text>
</comment>